<dbReference type="RefSeq" id="WP_090055655.1">
    <property type="nucleotide sequence ID" value="NZ_FORH01000001.1"/>
</dbReference>
<dbReference type="Gene3D" id="3.30.70.100">
    <property type="match status" value="1"/>
</dbReference>
<dbReference type="SUPFAM" id="SSF54909">
    <property type="entry name" value="Dimeric alpha+beta barrel"/>
    <property type="match status" value="1"/>
</dbReference>
<reference evidence="2" key="1">
    <citation type="submission" date="2016-10" db="EMBL/GenBank/DDBJ databases">
        <authorList>
            <person name="Varghese N."/>
            <person name="Submissions S."/>
        </authorList>
    </citation>
    <scope>NUCLEOTIDE SEQUENCE [LARGE SCALE GENOMIC DNA]</scope>
    <source>
        <strain evidence="2">DSM 26471</strain>
    </source>
</reference>
<organism evidence="1 2">
    <name type="scientific">Celeribacter neptunius</name>
    <dbReference type="NCBI Taxonomy" id="588602"/>
    <lineage>
        <taxon>Bacteria</taxon>
        <taxon>Pseudomonadati</taxon>
        <taxon>Pseudomonadota</taxon>
        <taxon>Alphaproteobacteria</taxon>
        <taxon>Rhodobacterales</taxon>
        <taxon>Roseobacteraceae</taxon>
        <taxon>Celeribacter</taxon>
    </lineage>
</organism>
<evidence type="ECO:0000313" key="1">
    <source>
        <dbReference type="EMBL" id="SFI51267.1"/>
    </source>
</evidence>
<protein>
    <submittedName>
        <fullName evidence="1">Uncharacterized conserved protein YbaA, DUF1428 family</fullName>
    </submittedName>
</protein>
<keyword evidence="2" id="KW-1185">Reference proteome</keyword>
<proteinExistence type="predicted"/>
<sequence length="116" mass="12683">MSYFQIAVFPVPSGNRDAYQSFTTKMSPLFKEYGALQIFEGWGSMVPEGDLTSLPLAVKLEEGETVCTSFIEWPDAATAEACMAAMASDARFAEAGDMPFDGKRMIFGGFETLLKL</sequence>
<dbReference type="Proteomes" id="UP000199630">
    <property type="component" value="Unassembled WGS sequence"/>
</dbReference>
<name>A0A1I3ITR7_9RHOB</name>
<dbReference type="STRING" id="588602.SAMN04487991_0131"/>
<dbReference type="EMBL" id="FORH01000001">
    <property type="protein sequence ID" value="SFI51267.1"/>
    <property type="molecule type" value="Genomic_DNA"/>
</dbReference>
<dbReference type="AlphaFoldDB" id="A0A1I3ITR7"/>
<dbReference type="InterPro" id="IPR009874">
    <property type="entry name" value="DUF1428"/>
</dbReference>
<accession>A0A1I3ITR7</accession>
<gene>
    <name evidence="1" type="ORF">SAMN04487991_0131</name>
</gene>
<dbReference type="OrthoDB" id="9792392at2"/>
<dbReference type="Pfam" id="PF07237">
    <property type="entry name" value="DUF1428"/>
    <property type="match status" value="1"/>
</dbReference>
<dbReference type="InterPro" id="IPR011008">
    <property type="entry name" value="Dimeric_a/b-barrel"/>
</dbReference>
<evidence type="ECO:0000313" key="2">
    <source>
        <dbReference type="Proteomes" id="UP000199630"/>
    </source>
</evidence>